<protein>
    <submittedName>
        <fullName evidence="1">Uncharacterized protein</fullName>
    </submittedName>
</protein>
<comment type="caution">
    <text evidence="1">The sequence shown here is derived from an EMBL/GenBank/DDBJ whole genome shotgun (WGS) entry which is preliminary data.</text>
</comment>
<evidence type="ECO:0000313" key="1">
    <source>
        <dbReference type="EMBL" id="CAF0891882.1"/>
    </source>
</evidence>
<sequence>MNHAKISPIFSNKKGSTKKTTCSDTCSSSGTYDLTSTCGRICRAAAANSIGATGTCYTNSTYCPGGTYTITQNTYSSVNFDCNSGYGCNAYGGCCTHFGPNSDIWCIKCS</sequence>
<reference evidence="1" key="1">
    <citation type="submission" date="2021-02" db="EMBL/GenBank/DDBJ databases">
        <authorList>
            <person name="Nowell W R."/>
        </authorList>
    </citation>
    <scope>NUCLEOTIDE SEQUENCE</scope>
</reference>
<accession>A0A813Z227</accession>
<dbReference type="Proteomes" id="UP000663845">
    <property type="component" value="Unassembled WGS sequence"/>
</dbReference>
<proteinExistence type="predicted"/>
<gene>
    <name evidence="1" type="ORF">JYZ213_LOCUS10068</name>
</gene>
<dbReference type="EMBL" id="CAJNOG010000072">
    <property type="protein sequence ID" value="CAF0891882.1"/>
    <property type="molecule type" value="Genomic_DNA"/>
</dbReference>
<organism evidence="1 2">
    <name type="scientific">Adineta steineri</name>
    <dbReference type="NCBI Taxonomy" id="433720"/>
    <lineage>
        <taxon>Eukaryota</taxon>
        <taxon>Metazoa</taxon>
        <taxon>Spiralia</taxon>
        <taxon>Gnathifera</taxon>
        <taxon>Rotifera</taxon>
        <taxon>Eurotatoria</taxon>
        <taxon>Bdelloidea</taxon>
        <taxon>Adinetida</taxon>
        <taxon>Adinetidae</taxon>
        <taxon>Adineta</taxon>
    </lineage>
</organism>
<dbReference type="AlphaFoldDB" id="A0A813Z227"/>
<evidence type="ECO:0000313" key="2">
    <source>
        <dbReference type="Proteomes" id="UP000663845"/>
    </source>
</evidence>
<name>A0A813Z227_9BILA</name>